<reference evidence="2 3" key="1">
    <citation type="journal article" date="2010" name="Nature">
        <title>Genome sequencing and analysis of the model grass Brachypodium distachyon.</title>
        <authorList>
            <consortium name="International Brachypodium Initiative"/>
        </authorList>
    </citation>
    <scope>NUCLEOTIDE SEQUENCE [LARGE SCALE GENOMIC DNA]</scope>
    <source>
        <strain evidence="2 3">Bd21</strain>
    </source>
</reference>
<dbReference type="AlphaFoldDB" id="A0A0Q3GNQ4"/>
<gene>
    <name evidence="2" type="ORF">BRADI_1g05276v3</name>
</gene>
<reference evidence="2" key="2">
    <citation type="submission" date="2017-06" db="EMBL/GenBank/DDBJ databases">
        <title>WGS assembly of Brachypodium distachyon.</title>
        <authorList>
            <consortium name="The International Brachypodium Initiative"/>
            <person name="Lucas S."/>
            <person name="Harmon-Smith M."/>
            <person name="Lail K."/>
            <person name="Tice H."/>
            <person name="Grimwood J."/>
            <person name="Bruce D."/>
            <person name="Barry K."/>
            <person name="Shu S."/>
            <person name="Lindquist E."/>
            <person name="Wang M."/>
            <person name="Pitluck S."/>
            <person name="Vogel J.P."/>
            <person name="Garvin D.F."/>
            <person name="Mockler T.C."/>
            <person name="Schmutz J."/>
            <person name="Rokhsar D."/>
            <person name="Bevan M.W."/>
        </authorList>
    </citation>
    <scope>NUCLEOTIDE SEQUENCE</scope>
    <source>
        <strain evidence="2">Bd21</strain>
    </source>
</reference>
<accession>A0A0Q3GNQ4</accession>
<dbReference type="EnsemblPlants" id="KQK12671">
    <property type="protein sequence ID" value="KQK12671"/>
    <property type="gene ID" value="BRADI_1g05276v3"/>
</dbReference>
<dbReference type="InParanoid" id="A0A0Q3GNQ4"/>
<evidence type="ECO:0000313" key="4">
    <source>
        <dbReference type="Proteomes" id="UP000008810"/>
    </source>
</evidence>
<dbReference type="PANTHER" id="PTHR33207">
    <property type="entry name" value="F-BOX DOMAIN CONTAINING PROTEIN-RELATED"/>
    <property type="match status" value="1"/>
</dbReference>
<keyword evidence="4" id="KW-1185">Reference proteome</keyword>
<dbReference type="EMBL" id="CM000880">
    <property type="protein sequence ID" value="KQK12671.1"/>
    <property type="molecule type" value="Genomic_DNA"/>
</dbReference>
<dbReference type="OrthoDB" id="585233at2759"/>
<evidence type="ECO:0000313" key="2">
    <source>
        <dbReference type="EMBL" id="KQK12671.1"/>
    </source>
</evidence>
<reference evidence="3" key="3">
    <citation type="submission" date="2018-08" db="UniProtKB">
        <authorList>
            <consortium name="EnsemblPlants"/>
        </authorList>
    </citation>
    <scope>IDENTIFICATION</scope>
    <source>
        <strain evidence="3">cv. Bd21</strain>
    </source>
</reference>
<dbReference type="STRING" id="15368.A0A0Q3GNQ4"/>
<organism evidence="2">
    <name type="scientific">Brachypodium distachyon</name>
    <name type="common">Purple false brome</name>
    <name type="synonym">Trachynia distachya</name>
    <dbReference type="NCBI Taxonomy" id="15368"/>
    <lineage>
        <taxon>Eukaryota</taxon>
        <taxon>Viridiplantae</taxon>
        <taxon>Streptophyta</taxon>
        <taxon>Embryophyta</taxon>
        <taxon>Tracheophyta</taxon>
        <taxon>Spermatophyta</taxon>
        <taxon>Magnoliopsida</taxon>
        <taxon>Liliopsida</taxon>
        <taxon>Poales</taxon>
        <taxon>Poaceae</taxon>
        <taxon>BOP clade</taxon>
        <taxon>Pooideae</taxon>
        <taxon>Stipodae</taxon>
        <taxon>Brachypodieae</taxon>
        <taxon>Brachypodium</taxon>
    </lineage>
</organism>
<protein>
    <recommendedName>
        <fullName evidence="1">F-box protein AT5G49610-like beta-propeller domain-containing protein</fullName>
    </recommendedName>
</protein>
<dbReference type="InterPro" id="IPR056594">
    <property type="entry name" value="AT5G49610-like_b-prop"/>
</dbReference>
<name>A0A0Q3GNQ4_BRADI</name>
<feature type="domain" description="F-box protein AT5G49610-like beta-propeller" evidence="1">
    <location>
        <begin position="131"/>
        <end position="312"/>
    </location>
</feature>
<dbReference type="Gramene" id="KQK12671">
    <property type="protein sequence ID" value="KQK12671"/>
    <property type="gene ID" value="BRADI_1g05276v3"/>
</dbReference>
<proteinExistence type="predicted"/>
<evidence type="ECO:0000259" key="1">
    <source>
        <dbReference type="Pfam" id="PF23635"/>
    </source>
</evidence>
<dbReference type="Pfam" id="PF23635">
    <property type="entry name" value="Beta-prop_AT5G49610-like"/>
    <property type="match status" value="1"/>
</dbReference>
<sequence length="317" mass="35454">MASEQQSPPEARPLPSTTSTTTIFALDQGTLCEIFLRLPSLSRLVRAAFACCTFLDAVCSSLAFCRRFSALHQPPLLGAFHSTDVMPTFVPLHDRSDPDLEVAVRGADFFLTSLPVPDADEEKVPVYSWDICDCRDGFVLLNNWSTNQMAVYRPLARALDLFPFPPDEECKSVLTEFHVFSSEEDHGSFRVLCVSPERSVGHAIVFSSDTRKWQIFPLADINGLRPRNGKLANGCIYWISGTEARVLNIGTMQLSQMDLPRRIGDVRLRAGETKDGRLCMAGEPFWSSGPEHSLVVWLWRADDDGVEKWMLDKSLPL</sequence>
<evidence type="ECO:0000313" key="3">
    <source>
        <dbReference type="EnsemblPlants" id="KQK12671"/>
    </source>
</evidence>
<dbReference type="Proteomes" id="UP000008810">
    <property type="component" value="Chromosome 1"/>
</dbReference>